<feature type="domain" description="N-acetyltransferase" evidence="3">
    <location>
        <begin position="2"/>
        <end position="160"/>
    </location>
</feature>
<keyword evidence="1" id="KW-0808">Transferase</keyword>
<dbReference type="RefSeq" id="WP_229672681.1">
    <property type="nucleotide sequence ID" value="NZ_BAAAOU010000007.1"/>
</dbReference>
<reference evidence="5" key="1">
    <citation type="journal article" date="2019" name="Int. J. Syst. Evol. Microbiol.">
        <title>The Global Catalogue of Microorganisms (GCM) 10K type strain sequencing project: providing services to taxonomists for standard genome sequencing and annotation.</title>
        <authorList>
            <consortium name="The Broad Institute Genomics Platform"/>
            <consortium name="The Broad Institute Genome Sequencing Center for Infectious Disease"/>
            <person name="Wu L."/>
            <person name="Ma J."/>
        </authorList>
    </citation>
    <scope>NUCLEOTIDE SEQUENCE [LARGE SCALE GENOMIC DNA]</scope>
    <source>
        <strain evidence="5">CGMCC 1.7064</strain>
    </source>
</reference>
<sequence>MVIIRAERAPDREAIRSVTAAAFRGAERHAPSLEPGGDPGEAVLVGWLRDDVGWIPGLSLVAVEDGLVVGHVVATRASVGGRPALGLGPLSVHPDRQGSGIGSALMHAVLGAAEARGEPLVGLLGEPAYYSRFGFAPAVSSGVISPDPSWGDYFQVRTLTAYDGQTGPFQYAEPFGRL</sequence>
<dbReference type="EMBL" id="BMLQ01000008">
    <property type="protein sequence ID" value="GGO48174.1"/>
    <property type="molecule type" value="Genomic_DNA"/>
</dbReference>
<dbReference type="SUPFAM" id="SSF55729">
    <property type="entry name" value="Acyl-CoA N-acyltransferases (Nat)"/>
    <property type="match status" value="1"/>
</dbReference>
<dbReference type="PROSITE" id="PS51186">
    <property type="entry name" value="GNAT"/>
    <property type="match status" value="1"/>
</dbReference>
<dbReference type="InterPro" id="IPR000182">
    <property type="entry name" value="GNAT_dom"/>
</dbReference>
<dbReference type="InterPro" id="IPR050832">
    <property type="entry name" value="Bact_Acetyltransf"/>
</dbReference>
<dbReference type="CDD" id="cd04301">
    <property type="entry name" value="NAT_SF"/>
    <property type="match status" value="1"/>
</dbReference>
<proteinExistence type="predicted"/>
<protein>
    <submittedName>
        <fullName evidence="4">N-acetyltransferase</fullName>
    </submittedName>
</protein>
<evidence type="ECO:0000256" key="2">
    <source>
        <dbReference type="ARBA" id="ARBA00023315"/>
    </source>
</evidence>
<evidence type="ECO:0000313" key="4">
    <source>
        <dbReference type="EMBL" id="GGO48174.1"/>
    </source>
</evidence>
<evidence type="ECO:0000313" key="5">
    <source>
        <dbReference type="Proteomes" id="UP000642509"/>
    </source>
</evidence>
<dbReference type="PANTHER" id="PTHR43877">
    <property type="entry name" value="AMINOALKYLPHOSPHONATE N-ACETYLTRANSFERASE-RELATED-RELATED"/>
    <property type="match status" value="1"/>
</dbReference>
<evidence type="ECO:0000259" key="3">
    <source>
        <dbReference type="PROSITE" id="PS51186"/>
    </source>
</evidence>
<organism evidence="4 5">
    <name type="scientific">Citricoccus zhacaiensis</name>
    <dbReference type="NCBI Taxonomy" id="489142"/>
    <lineage>
        <taxon>Bacteria</taxon>
        <taxon>Bacillati</taxon>
        <taxon>Actinomycetota</taxon>
        <taxon>Actinomycetes</taxon>
        <taxon>Micrococcales</taxon>
        <taxon>Micrococcaceae</taxon>
        <taxon>Citricoccus</taxon>
    </lineage>
</organism>
<dbReference type="InterPro" id="IPR016181">
    <property type="entry name" value="Acyl_CoA_acyltransferase"/>
</dbReference>
<name>A0ABQ2M8J4_9MICC</name>
<evidence type="ECO:0000256" key="1">
    <source>
        <dbReference type="ARBA" id="ARBA00022679"/>
    </source>
</evidence>
<dbReference type="Gene3D" id="3.40.630.30">
    <property type="match status" value="1"/>
</dbReference>
<dbReference type="Proteomes" id="UP000642509">
    <property type="component" value="Unassembled WGS sequence"/>
</dbReference>
<keyword evidence="2" id="KW-0012">Acyltransferase</keyword>
<comment type="caution">
    <text evidence="4">The sequence shown here is derived from an EMBL/GenBank/DDBJ whole genome shotgun (WGS) entry which is preliminary data.</text>
</comment>
<accession>A0ABQ2M8J4</accession>
<dbReference type="Pfam" id="PF13508">
    <property type="entry name" value="Acetyltransf_7"/>
    <property type="match status" value="1"/>
</dbReference>
<keyword evidence="5" id="KW-1185">Reference proteome</keyword>
<gene>
    <name evidence="4" type="primary">yhbS</name>
    <name evidence="4" type="ORF">GCM10010977_27150</name>
</gene>
<dbReference type="PANTHER" id="PTHR43877:SF1">
    <property type="entry name" value="ACETYLTRANSFERASE"/>
    <property type="match status" value="1"/>
</dbReference>